<comment type="caution">
    <text evidence="2">The sequence shown here is derived from an EMBL/GenBank/DDBJ whole genome shotgun (WGS) entry which is preliminary data.</text>
</comment>
<dbReference type="PANTHER" id="PTHR43283">
    <property type="entry name" value="BETA-LACTAMASE-RELATED"/>
    <property type="match status" value="1"/>
</dbReference>
<keyword evidence="3" id="KW-1185">Reference proteome</keyword>
<dbReference type="InterPro" id="IPR012338">
    <property type="entry name" value="Beta-lactam/transpept-like"/>
</dbReference>
<dbReference type="RefSeq" id="WP_133755472.1">
    <property type="nucleotide sequence ID" value="NZ_SOAW01000002.1"/>
</dbReference>
<dbReference type="EMBL" id="SOAW01000002">
    <property type="protein sequence ID" value="TDT31166.1"/>
    <property type="molecule type" value="Genomic_DNA"/>
</dbReference>
<protein>
    <submittedName>
        <fullName evidence="2">CubicO group peptidase (Beta-lactamase class C family)</fullName>
    </submittedName>
</protein>
<organism evidence="2 3">
    <name type="scientific">Naumannella halotolerans</name>
    <dbReference type="NCBI Taxonomy" id="993414"/>
    <lineage>
        <taxon>Bacteria</taxon>
        <taxon>Bacillati</taxon>
        <taxon>Actinomycetota</taxon>
        <taxon>Actinomycetes</taxon>
        <taxon>Propionibacteriales</taxon>
        <taxon>Propionibacteriaceae</taxon>
        <taxon>Naumannella</taxon>
    </lineage>
</organism>
<sequence>MTDDISVLSGLGFVDPQADPHHRVDMLRASQSPLPWPEDLQSLEVRIDGAGTTWDLDAWRDHTHTTSLLLIIDDTIVHEWYAPGFGPWTRFLGASMTKSALSHLVGEAVDSGVLDLQSLVVDLVPELSGSGYSWVRVIDLLTMTSGVGWDEDYWDENSAASRLIGSFHQGTDSRRQLSAIPGAVEPGRRYAYCTPDSQVLDWVRERATGTGYAEELGRLWDLLGATDTASVSVDGEGVALAGGGLAACTRDWARIAALLRDGSNLAGRRVLSTDWVEQAVSPPLPYLGVGRLPSSLTTHAGFGLHWWPMDDAGRRVTADGSRGQFAAIDRETGAVVVKTSLWPYSEFLVDRAFRDLSYLGIHALLNVVASMK</sequence>
<dbReference type="Proteomes" id="UP000295371">
    <property type="component" value="Unassembled WGS sequence"/>
</dbReference>
<proteinExistence type="predicted"/>
<accession>A0A4R7J3R5</accession>
<dbReference type="Pfam" id="PF00144">
    <property type="entry name" value="Beta-lactamase"/>
    <property type="match status" value="1"/>
</dbReference>
<dbReference type="Gene3D" id="3.40.710.10">
    <property type="entry name" value="DD-peptidase/beta-lactamase superfamily"/>
    <property type="match status" value="1"/>
</dbReference>
<evidence type="ECO:0000313" key="3">
    <source>
        <dbReference type="Proteomes" id="UP000295371"/>
    </source>
</evidence>
<dbReference type="AlphaFoldDB" id="A0A4R7J3R5"/>
<dbReference type="InterPro" id="IPR001466">
    <property type="entry name" value="Beta-lactam-related"/>
</dbReference>
<evidence type="ECO:0000259" key="1">
    <source>
        <dbReference type="Pfam" id="PF00144"/>
    </source>
</evidence>
<feature type="domain" description="Beta-lactamase-related" evidence="1">
    <location>
        <begin position="64"/>
        <end position="345"/>
    </location>
</feature>
<reference evidence="2 3" key="1">
    <citation type="submission" date="2019-03" db="EMBL/GenBank/DDBJ databases">
        <title>Genomic Encyclopedia of Archaeal and Bacterial Type Strains, Phase II (KMG-II): from individual species to whole genera.</title>
        <authorList>
            <person name="Goeker M."/>
        </authorList>
    </citation>
    <scope>NUCLEOTIDE SEQUENCE [LARGE SCALE GENOMIC DNA]</scope>
    <source>
        <strain evidence="2 3">DSM 24323</strain>
    </source>
</reference>
<name>A0A4R7J3R5_9ACTN</name>
<dbReference type="InterPro" id="IPR050789">
    <property type="entry name" value="Diverse_Enzym_Activities"/>
</dbReference>
<evidence type="ECO:0000313" key="2">
    <source>
        <dbReference type="EMBL" id="TDT31166.1"/>
    </source>
</evidence>
<dbReference type="PANTHER" id="PTHR43283:SF7">
    <property type="entry name" value="BETA-LACTAMASE-RELATED DOMAIN-CONTAINING PROTEIN"/>
    <property type="match status" value="1"/>
</dbReference>
<dbReference type="OrthoDB" id="9773047at2"/>
<gene>
    <name evidence="2" type="ORF">CLV29_2579</name>
</gene>
<dbReference type="SUPFAM" id="SSF56601">
    <property type="entry name" value="beta-lactamase/transpeptidase-like"/>
    <property type="match status" value="1"/>
</dbReference>